<evidence type="ECO:0000256" key="1">
    <source>
        <dbReference type="ARBA" id="ARBA00022741"/>
    </source>
</evidence>
<dbReference type="PATRIC" id="fig|476272.21.peg.3021"/>
<dbReference type="HOGENOM" id="CLU_559816_0_0_9"/>
<evidence type="ECO:0000313" key="3">
    <source>
        <dbReference type="EMBL" id="EEG50957.1"/>
    </source>
</evidence>
<dbReference type="GO" id="GO:0005524">
    <property type="term" value="F:ATP binding"/>
    <property type="evidence" value="ECO:0007669"/>
    <property type="project" value="UniProtKB-KW"/>
</dbReference>
<dbReference type="PANTHER" id="PTHR43790">
    <property type="entry name" value="CARBOHYDRATE TRANSPORT ATP-BINDING PROTEIN MG119-RELATED"/>
    <property type="match status" value="1"/>
</dbReference>
<dbReference type="InterPro" id="IPR050107">
    <property type="entry name" value="ABC_carbohydrate_import_ATPase"/>
</dbReference>
<reference evidence="3 4" key="2">
    <citation type="submission" date="2009-02" db="EMBL/GenBank/DDBJ databases">
        <title>Draft genome sequence of Blautia hydrogenotrophica DSM 10507 (Ruminococcus hydrogenotrophicus DSM 10507).</title>
        <authorList>
            <person name="Sudarsanam P."/>
            <person name="Ley R."/>
            <person name="Guruge J."/>
            <person name="Turnbaugh P.J."/>
            <person name="Mahowald M."/>
            <person name="Liep D."/>
            <person name="Gordon J."/>
        </authorList>
    </citation>
    <scope>NUCLEOTIDE SEQUENCE [LARGE SCALE GENOMIC DNA]</scope>
    <source>
        <strain evidence="4">DSM 10507 / JCM 14656 / S5a33</strain>
    </source>
</reference>
<protein>
    <submittedName>
        <fullName evidence="3">Uncharacterized protein</fullName>
    </submittedName>
</protein>
<dbReference type="Gene3D" id="3.40.50.300">
    <property type="entry name" value="P-loop containing nucleotide triphosphate hydrolases"/>
    <property type="match status" value="1"/>
</dbReference>
<dbReference type="eggNOG" id="COG1129">
    <property type="taxonomic scope" value="Bacteria"/>
</dbReference>
<sequence length="487" mass="56337">MKEHLLQIDNFRFEQQNFQSSINLSIYKRELIAVCSPSFLDVDKLQENYKRRLLKGTLFFKSQPPQLLSKGKPLKYFYTISKYSHLISSLSISDNIFAIRRSSFPNLFYIPKYAKIAAEDLLKEFKLSISIHTPVSELTKAQQHLLLILKAYISSAKIIFLDDFVESYTYAEFQQFLTLIRQLRDREITFLVFSKSPSLVTQNADRIFVVSDDGITNILSHENYHADRLSALILGKTPELFIRKKSCQQSGTLMNLDWSSFLHGLKPLTLHRQECLCIFDFYGSHIANLYNFFVKKFPYCLGGKTCTNYTSAIQNGLAPIDLSNMMKYFFPDLSLGDNLTLSILNKINTFGVIDRKLWNYCVNSSIREMKGHPIENAEDLFLFLLMKWKLKNPSLLLLSDFNTTYSNRSDLYQNISQINQEGAALVLLSTNLWNCLYFADTLLAIKNTDDYRIFHKEDSKTFEDKVKNYLYGTKCASPSQMPHPLNL</sequence>
<keyword evidence="4" id="KW-1185">Reference proteome</keyword>
<dbReference type="SUPFAM" id="SSF52540">
    <property type="entry name" value="P-loop containing nucleoside triphosphate hydrolases"/>
    <property type="match status" value="1"/>
</dbReference>
<evidence type="ECO:0000256" key="2">
    <source>
        <dbReference type="ARBA" id="ARBA00022840"/>
    </source>
</evidence>
<proteinExistence type="predicted"/>
<name>C0CGQ1_BLAHS</name>
<comment type="caution">
    <text evidence="3">The sequence shown here is derived from an EMBL/GenBank/DDBJ whole genome shotgun (WGS) entry which is preliminary data.</text>
</comment>
<dbReference type="PANTHER" id="PTHR43790:SF8">
    <property type="entry name" value="SUGAR ABC TRANSPORTER ATP-BINDING PROTEIN"/>
    <property type="match status" value="1"/>
</dbReference>
<reference evidence="3 4" key="1">
    <citation type="submission" date="2009-01" db="EMBL/GenBank/DDBJ databases">
        <authorList>
            <person name="Fulton L."/>
            <person name="Clifton S."/>
            <person name="Fulton B."/>
            <person name="Xu J."/>
            <person name="Minx P."/>
            <person name="Pepin K.H."/>
            <person name="Johnson M."/>
            <person name="Bhonagiri V."/>
            <person name="Nash W.E."/>
            <person name="Mardis E.R."/>
            <person name="Wilson R.K."/>
        </authorList>
    </citation>
    <scope>NUCLEOTIDE SEQUENCE [LARGE SCALE GENOMIC DNA]</scope>
    <source>
        <strain evidence="4">DSM 10507 / JCM 14656 / S5a33</strain>
    </source>
</reference>
<dbReference type="CDD" id="cd00267">
    <property type="entry name" value="ABC_ATPase"/>
    <property type="match status" value="1"/>
</dbReference>
<accession>C0CGQ1</accession>
<keyword evidence="2" id="KW-0067">ATP-binding</keyword>
<dbReference type="Proteomes" id="UP000003100">
    <property type="component" value="Unassembled WGS sequence"/>
</dbReference>
<keyword evidence="1" id="KW-0547">Nucleotide-binding</keyword>
<dbReference type="AlphaFoldDB" id="C0CGQ1"/>
<gene>
    <name evidence="3" type="ORF">RUMHYD_00014</name>
</gene>
<organism evidence="3 4">
    <name type="scientific">Blautia hydrogenotrophica (strain DSM 10507 / JCM 14656 / S5a33)</name>
    <name type="common">Ruminococcus hydrogenotrophicus</name>
    <dbReference type="NCBI Taxonomy" id="476272"/>
    <lineage>
        <taxon>Bacteria</taxon>
        <taxon>Bacillati</taxon>
        <taxon>Bacillota</taxon>
        <taxon>Clostridia</taxon>
        <taxon>Lachnospirales</taxon>
        <taxon>Lachnospiraceae</taxon>
        <taxon>Blautia</taxon>
    </lineage>
</organism>
<dbReference type="EMBL" id="ACBZ01000002">
    <property type="protein sequence ID" value="EEG50957.1"/>
    <property type="molecule type" value="Genomic_DNA"/>
</dbReference>
<dbReference type="InterPro" id="IPR027417">
    <property type="entry name" value="P-loop_NTPase"/>
</dbReference>
<evidence type="ECO:0000313" key="4">
    <source>
        <dbReference type="Proteomes" id="UP000003100"/>
    </source>
</evidence>